<comment type="subcellular location">
    <subcellularLocation>
        <location evidence="1">Cell membrane</location>
        <topology evidence="1">Multi-pass membrane protein</topology>
    </subcellularLocation>
</comment>
<accession>A0ABV9GWV5</accession>
<evidence type="ECO:0000259" key="7">
    <source>
        <dbReference type="Pfam" id="PF00892"/>
    </source>
</evidence>
<gene>
    <name evidence="8" type="ORF">ACFO3A_10660</name>
</gene>
<keyword evidence="2" id="KW-1003">Cell membrane</keyword>
<name>A0ABV9GWV5_9BURK</name>
<dbReference type="PANTHER" id="PTHR32322">
    <property type="entry name" value="INNER MEMBRANE TRANSPORTER"/>
    <property type="match status" value="1"/>
</dbReference>
<comment type="caution">
    <text evidence="8">The sequence shown here is derived from an EMBL/GenBank/DDBJ whole genome shotgun (WGS) entry which is preliminary data.</text>
</comment>
<dbReference type="InterPro" id="IPR000620">
    <property type="entry name" value="EamA_dom"/>
</dbReference>
<dbReference type="SUPFAM" id="SSF103481">
    <property type="entry name" value="Multidrug resistance efflux transporter EmrE"/>
    <property type="match status" value="2"/>
</dbReference>
<feature type="transmembrane region" description="Helical" evidence="6">
    <location>
        <begin position="184"/>
        <end position="204"/>
    </location>
</feature>
<feature type="domain" description="EamA" evidence="7">
    <location>
        <begin position="146"/>
        <end position="292"/>
    </location>
</feature>
<evidence type="ECO:0000256" key="1">
    <source>
        <dbReference type="ARBA" id="ARBA00004651"/>
    </source>
</evidence>
<keyword evidence="9" id="KW-1185">Reference proteome</keyword>
<evidence type="ECO:0000256" key="5">
    <source>
        <dbReference type="ARBA" id="ARBA00023136"/>
    </source>
</evidence>
<dbReference type="InterPro" id="IPR050638">
    <property type="entry name" value="AA-Vitamin_Transporters"/>
</dbReference>
<feature type="transmembrane region" description="Helical" evidence="6">
    <location>
        <begin position="247"/>
        <end position="268"/>
    </location>
</feature>
<protein>
    <submittedName>
        <fullName evidence="8">DMT family transporter</fullName>
    </submittedName>
</protein>
<keyword evidence="3 6" id="KW-0812">Transmembrane</keyword>
<reference evidence="9" key="1">
    <citation type="journal article" date="2019" name="Int. J. Syst. Evol. Microbiol.">
        <title>The Global Catalogue of Microorganisms (GCM) 10K type strain sequencing project: providing services to taxonomists for standard genome sequencing and annotation.</title>
        <authorList>
            <consortium name="The Broad Institute Genomics Platform"/>
            <consortium name="The Broad Institute Genome Sequencing Center for Infectious Disease"/>
            <person name="Wu L."/>
            <person name="Ma J."/>
        </authorList>
    </citation>
    <scope>NUCLEOTIDE SEQUENCE [LARGE SCALE GENOMIC DNA]</scope>
    <source>
        <strain evidence="9">JCM 11650</strain>
    </source>
</reference>
<proteinExistence type="predicted"/>
<feature type="domain" description="EamA" evidence="7">
    <location>
        <begin position="2"/>
        <end position="130"/>
    </location>
</feature>
<feature type="transmembrane region" description="Helical" evidence="6">
    <location>
        <begin position="25"/>
        <end position="45"/>
    </location>
</feature>
<feature type="transmembrane region" description="Helical" evidence="6">
    <location>
        <begin position="142"/>
        <end position="163"/>
    </location>
</feature>
<evidence type="ECO:0000256" key="6">
    <source>
        <dbReference type="SAM" id="Phobius"/>
    </source>
</evidence>
<sequence length="303" mass="33333">MYVSVACACWAYAFVVPIFLHGYSPTQIAIARYFFYGMLSVVLFFTASGRKRFPLKYWLMAFFLGLTGNVLYYYLLVIGINLTGPEIAIPIGGMMPVAVAILGNWLLKEFPLSKIAMPLTVSFVGLLFVNFTYLPAGEGVSGGAVFGILASCASLMLWSWYGVTNAAFLKRNSDINSSTWTNMIGIMSLVQVLMWGGVDYFYFGYTQIPSIATKDFLSFCLWTASLGIVSSWLGTMAWNIGAKKLPITLAGQFIVMEPLLGLVYVFLYKGKLPTILEMAGFAVCILGIVLTLRKIQGLRLQAA</sequence>
<evidence type="ECO:0000256" key="2">
    <source>
        <dbReference type="ARBA" id="ARBA00022475"/>
    </source>
</evidence>
<evidence type="ECO:0000313" key="8">
    <source>
        <dbReference type="EMBL" id="MFC4622673.1"/>
    </source>
</evidence>
<dbReference type="RefSeq" id="WP_377726207.1">
    <property type="nucleotide sequence ID" value="NZ_JBHSEW010000008.1"/>
</dbReference>
<organism evidence="8 9">
    <name type="scientific">Comamonas nitrativorans</name>
    <dbReference type="NCBI Taxonomy" id="108437"/>
    <lineage>
        <taxon>Bacteria</taxon>
        <taxon>Pseudomonadati</taxon>
        <taxon>Pseudomonadota</taxon>
        <taxon>Betaproteobacteria</taxon>
        <taxon>Burkholderiales</taxon>
        <taxon>Comamonadaceae</taxon>
        <taxon>Comamonas</taxon>
    </lineage>
</organism>
<feature type="transmembrane region" description="Helical" evidence="6">
    <location>
        <begin position="57"/>
        <end position="75"/>
    </location>
</feature>
<keyword evidence="5 6" id="KW-0472">Membrane</keyword>
<evidence type="ECO:0000256" key="3">
    <source>
        <dbReference type="ARBA" id="ARBA00022692"/>
    </source>
</evidence>
<dbReference type="PANTHER" id="PTHR32322:SF18">
    <property type="entry name" value="S-ADENOSYLMETHIONINE_S-ADENOSYLHOMOCYSTEINE TRANSPORTER"/>
    <property type="match status" value="1"/>
</dbReference>
<feature type="transmembrane region" description="Helical" evidence="6">
    <location>
        <begin position="87"/>
        <end position="107"/>
    </location>
</feature>
<feature type="transmembrane region" description="Helical" evidence="6">
    <location>
        <begin position="216"/>
        <end position="235"/>
    </location>
</feature>
<feature type="transmembrane region" description="Helical" evidence="6">
    <location>
        <begin position="274"/>
        <end position="292"/>
    </location>
</feature>
<dbReference type="EMBL" id="JBHSEW010000008">
    <property type="protein sequence ID" value="MFC4622673.1"/>
    <property type="molecule type" value="Genomic_DNA"/>
</dbReference>
<evidence type="ECO:0000256" key="4">
    <source>
        <dbReference type="ARBA" id="ARBA00022989"/>
    </source>
</evidence>
<dbReference type="Proteomes" id="UP001595967">
    <property type="component" value="Unassembled WGS sequence"/>
</dbReference>
<keyword evidence="4 6" id="KW-1133">Transmembrane helix</keyword>
<evidence type="ECO:0000313" key="9">
    <source>
        <dbReference type="Proteomes" id="UP001595967"/>
    </source>
</evidence>
<feature type="transmembrane region" description="Helical" evidence="6">
    <location>
        <begin position="119"/>
        <end position="136"/>
    </location>
</feature>
<dbReference type="Pfam" id="PF00892">
    <property type="entry name" value="EamA"/>
    <property type="match status" value="2"/>
</dbReference>
<dbReference type="InterPro" id="IPR037185">
    <property type="entry name" value="EmrE-like"/>
</dbReference>